<comment type="caution">
    <text evidence="6">The sequence shown here is derived from an EMBL/GenBank/DDBJ whole genome shotgun (WGS) entry which is preliminary data.</text>
</comment>
<dbReference type="SUPFAM" id="SSF57701">
    <property type="entry name" value="Zn2/Cys6 DNA-binding domain"/>
    <property type="match status" value="4"/>
</dbReference>
<dbReference type="Gene3D" id="4.10.240.10">
    <property type="entry name" value="Zn(2)-C6 fungal-type DNA-binding domain"/>
    <property type="match status" value="4"/>
</dbReference>
<evidence type="ECO:0000256" key="1">
    <source>
        <dbReference type="ARBA" id="ARBA00023015"/>
    </source>
</evidence>
<dbReference type="GO" id="GO:0000978">
    <property type="term" value="F:RNA polymerase II cis-regulatory region sequence-specific DNA binding"/>
    <property type="evidence" value="ECO:0007669"/>
    <property type="project" value="TreeGrafter"/>
</dbReference>
<dbReference type="CDD" id="cd00067">
    <property type="entry name" value="GAL4"/>
    <property type="match status" value="4"/>
</dbReference>
<feature type="compositionally biased region" description="Basic and acidic residues" evidence="4">
    <location>
        <begin position="80"/>
        <end position="100"/>
    </location>
</feature>
<dbReference type="Proteomes" id="UP000317494">
    <property type="component" value="Unassembled WGS sequence"/>
</dbReference>
<dbReference type="GO" id="GO:0005634">
    <property type="term" value="C:nucleus"/>
    <property type="evidence" value="ECO:0007669"/>
    <property type="project" value="TreeGrafter"/>
</dbReference>
<dbReference type="GO" id="GO:0000981">
    <property type="term" value="F:DNA-binding transcription factor activity, RNA polymerase II-specific"/>
    <property type="evidence" value="ECO:0007669"/>
    <property type="project" value="InterPro"/>
</dbReference>
<evidence type="ECO:0000256" key="3">
    <source>
        <dbReference type="ARBA" id="ARBA00023242"/>
    </source>
</evidence>
<dbReference type="GO" id="GO:0008270">
    <property type="term" value="F:zinc ion binding"/>
    <property type="evidence" value="ECO:0007669"/>
    <property type="project" value="InterPro"/>
</dbReference>
<evidence type="ECO:0000256" key="4">
    <source>
        <dbReference type="SAM" id="MobiDB-lite"/>
    </source>
</evidence>
<reference evidence="6 7" key="1">
    <citation type="journal article" date="2019" name="Sci. Rep.">
        <title>Comparative genomics of chytrid fungi reveal insights into the obligate biotrophic and pathogenic lifestyle of Synchytrium endobioticum.</title>
        <authorList>
            <person name="van de Vossenberg B.T.L.H."/>
            <person name="Warris S."/>
            <person name="Nguyen H.D.T."/>
            <person name="van Gent-Pelzer M.P.E."/>
            <person name="Joly D.L."/>
            <person name="van de Geest H.C."/>
            <person name="Bonants P.J.M."/>
            <person name="Smith D.S."/>
            <person name="Levesque C.A."/>
            <person name="van der Lee T.A.J."/>
        </authorList>
    </citation>
    <scope>NUCLEOTIDE SEQUENCE [LARGE SCALE GENOMIC DNA]</scope>
    <source>
        <strain evidence="6 7">MB42</strain>
    </source>
</reference>
<sequence length="630" mass="69372">MDDSTPDLDKGLTPVHTPSPPSPAQLPLPPHQPSPPSPPVTPHADHPDHPDDETVHGTPSMEQDAHGAAKSSSFPPRRNRRDDVSSRACDNCRKGKRKCDGIDPCARCKTKAFECHYTPHNKRRPRERMALDPDSTQRKDPALKHRQSPLQASMMPSTPRPLHTPYPWVHVKQEPVAMCMHNGPESKCTEPSAVQTPLMSQTARPKPVVLACEECRRIKRKCDGIKPTCRRCAQRGSMCTWSKPKRKIVQSLAPNQHAETATEHCHSQYSLPLPLPLSHPPSILPPQLGSRHRARLKSDDNAEDELEEAAGPFDDHLPTNYTDAATTWSRADSCLTAIDEIGGHQNKAGSPSPRPKPVDMACDDCRRSKRKCDGVQLSCGPCVKRQKPCTWSSPKDMASDGNTSNRSGFNPQSLQRQPSPLGGCTNNKSPSPQASGSLPRPRILAACDDCRRRKTKCDGEEPCWFCKKRQLQCTYTKLKRRGPIPKNPGALRNTSAGAATPTIEHRVRDGIRKNADTSEHTTQERHWSMPRAEAEIPDDHPDYVDQSASTRSDPATPPVVVDTFVPFANAIDTTVECTTIASHNPPDFYTGTGLSIPHPPLDPMSDVYANAAELPNGSFEIAIMNPSMLQ</sequence>
<dbReference type="PROSITE" id="PS00463">
    <property type="entry name" value="ZN2_CY6_FUNGAL_1"/>
    <property type="match status" value="3"/>
</dbReference>
<dbReference type="InterPro" id="IPR051127">
    <property type="entry name" value="Fungal_SecMet_Regulators"/>
</dbReference>
<name>A0A507BYJ3_9FUNG</name>
<dbReference type="PANTHER" id="PTHR47424:SF15">
    <property type="entry name" value="ZN(II)2CYS6 TRANSCRIPTION FACTOR (EUROFUNG)"/>
    <property type="match status" value="1"/>
</dbReference>
<feature type="compositionally biased region" description="Pro residues" evidence="4">
    <location>
        <begin position="17"/>
        <end position="41"/>
    </location>
</feature>
<feature type="region of interest" description="Disordered" evidence="4">
    <location>
        <begin position="122"/>
        <end position="159"/>
    </location>
</feature>
<dbReference type="SMART" id="SM00066">
    <property type="entry name" value="GAL4"/>
    <property type="match status" value="4"/>
</dbReference>
<evidence type="ECO:0000313" key="6">
    <source>
        <dbReference type="EMBL" id="TPX32492.1"/>
    </source>
</evidence>
<evidence type="ECO:0000256" key="2">
    <source>
        <dbReference type="ARBA" id="ARBA00023163"/>
    </source>
</evidence>
<evidence type="ECO:0000259" key="5">
    <source>
        <dbReference type="PROSITE" id="PS50048"/>
    </source>
</evidence>
<feature type="compositionally biased region" description="Basic and acidic residues" evidence="4">
    <location>
        <begin position="127"/>
        <end position="143"/>
    </location>
</feature>
<dbReference type="VEuPathDB" id="FungiDB:SeMB42_g07601"/>
<accession>A0A507BYJ3</accession>
<keyword evidence="7" id="KW-1185">Reference proteome</keyword>
<feature type="region of interest" description="Disordered" evidence="4">
    <location>
        <begin position="512"/>
        <end position="557"/>
    </location>
</feature>
<feature type="domain" description="Zn(2)-C6 fungal-type" evidence="5">
    <location>
        <begin position="446"/>
        <end position="475"/>
    </location>
</feature>
<dbReference type="PANTHER" id="PTHR47424">
    <property type="entry name" value="REGULATORY PROTEIN GAL4"/>
    <property type="match status" value="1"/>
</dbReference>
<dbReference type="AlphaFoldDB" id="A0A507BYJ3"/>
<feature type="compositionally biased region" description="Basic and acidic residues" evidence="4">
    <location>
        <begin position="512"/>
        <end position="543"/>
    </location>
</feature>
<feature type="domain" description="Zn(2)-C6 fungal-type" evidence="5">
    <location>
        <begin position="361"/>
        <end position="391"/>
    </location>
</feature>
<feature type="region of interest" description="Disordered" evidence="4">
    <location>
        <begin position="1"/>
        <end position="100"/>
    </location>
</feature>
<dbReference type="InterPro" id="IPR001138">
    <property type="entry name" value="Zn2Cys6_DnaBD"/>
</dbReference>
<gene>
    <name evidence="6" type="ORF">SeMB42_g07601</name>
</gene>
<keyword evidence="1" id="KW-0805">Transcription regulation</keyword>
<dbReference type="PROSITE" id="PS50048">
    <property type="entry name" value="ZN2_CY6_FUNGAL_2"/>
    <property type="match status" value="4"/>
</dbReference>
<organism evidence="6 7">
    <name type="scientific">Synchytrium endobioticum</name>
    <dbReference type="NCBI Taxonomy" id="286115"/>
    <lineage>
        <taxon>Eukaryota</taxon>
        <taxon>Fungi</taxon>
        <taxon>Fungi incertae sedis</taxon>
        <taxon>Chytridiomycota</taxon>
        <taxon>Chytridiomycota incertae sedis</taxon>
        <taxon>Chytridiomycetes</taxon>
        <taxon>Synchytriales</taxon>
        <taxon>Synchytriaceae</taxon>
        <taxon>Synchytrium</taxon>
    </lineage>
</organism>
<feature type="region of interest" description="Disordered" evidence="4">
    <location>
        <begin position="276"/>
        <end position="319"/>
    </location>
</feature>
<keyword evidence="3" id="KW-0539">Nucleus</keyword>
<dbReference type="EMBL" id="QEAN01000566">
    <property type="protein sequence ID" value="TPX32492.1"/>
    <property type="molecule type" value="Genomic_DNA"/>
</dbReference>
<protein>
    <recommendedName>
        <fullName evidence="5">Zn(2)-C6 fungal-type domain-containing protein</fullName>
    </recommendedName>
</protein>
<feature type="domain" description="Zn(2)-C6 fungal-type" evidence="5">
    <location>
        <begin position="88"/>
        <end position="117"/>
    </location>
</feature>
<dbReference type="Pfam" id="PF00172">
    <property type="entry name" value="Zn_clus"/>
    <property type="match status" value="4"/>
</dbReference>
<feature type="compositionally biased region" description="Basic and acidic residues" evidence="4">
    <location>
        <begin position="43"/>
        <end position="55"/>
    </location>
</feature>
<keyword evidence="2" id="KW-0804">Transcription</keyword>
<dbReference type="InterPro" id="IPR036864">
    <property type="entry name" value="Zn2-C6_fun-type_DNA-bd_sf"/>
</dbReference>
<feature type="compositionally biased region" description="Polar residues" evidence="4">
    <location>
        <begin position="400"/>
        <end position="436"/>
    </location>
</feature>
<dbReference type="GO" id="GO:0000435">
    <property type="term" value="P:positive regulation of transcription from RNA polymerase II promoter by galactose"/>
    <property type="evidence" value="ECO:0007669"/>
    <property type="project" value="TreeGrafter"/>
</dbReference>
<feature type="domain" description="Zn(2)-C6 fungal-type" evidence="5">
    <location>
        <begin position="211"/>
        <end position="241"/>
    </location>
</feature>
<proteinExistence type="predicted"/>
<evidence type="ECO:0000313" key="7">
    <source>
        <dbReference type="Proteomes" id="UP000317494"/>
    </source>
</evidence>
<feature type="region of interest" description="Disordered" evidence="4">
    <location>
        <begin position="387"/>
        <end position="440"/>
    </location>
</feature>